<name>A0A8S3C5A3_9BILA</name>
<feature type="non-terminal residue" evidence="2">
    <location>
        <position position="63"/>
    </location>
</feature>
<dbReference type="EMBL" id="CAJOBJ010159222">
    <property type="protein sequence ID" value="CAF4839230.1"/>
    <property type="molecule type" value="Genomic_DNA"/>
</dbReference>
<evidence type="ECO:0000313" key="1">
    <source>
        <dbReference type="EMBL" id="CAF4839230.1"/>
    </source>
</evidence>
<organism evidence="2 3">
    <name type="scientific">Rotaria magnacalcarata</name>
    <dbReference type="NCBI Taxonomy" id="392030"/>
    <lineage>
        <taxon>Eukaryota</taxon>
        <taxon>Metazoa</taxon>
        <taxon>Spiralia</taxon>
        <taxon>Gnathifera</taxon>
        <taxon>Rotifera</taxon>
        <taxon>Eurotatoria</taxon>
        <taxon>Bdelloidea</taxon>
        <taxon>Philodinida</taxon>
        <taxon>Philodinidae</taxon>
        <taxon>Rotaria</taxon>
    </lineage>
</organism>
<proteinExistence type="predicted"/>
<accession>A0A8S3C5A3</accession>
<gene>
    <name evidence="1" type="ORF">GIL414_LOCUS48831</name>
    <name evidence="2" type="ORF">GIL414_LOCUS49208</name>
</gene>
<dbReference type="Proteomes" id="UP000681720">
    <property type="component" value="Unassembled WGS sequence"/>
</dbReference>
<evidence type="ECO:0000313" key="2">
    <source>
        <dbReference type="EMBL" id="CAF4846947.1"/>
    </source>
</evidence>
<protein>
    <submittedName>
        <fullName evidence="2">Uncharacterized protein</fullName>
    </submittedName>
</protein>
<reference evidence="2" key="1">
    <citation type="submission" date="2021-02" db="EMBL/GenBank/DDBJ databases">
        <authorList>
            <person name="Nowell W R."/>
        </authorList>
    </citation>
    <scope>NUCLEOTIDE SEQUENCE</scope>
</reference>
<comment type="caution">
    <text evidence="2">The sequence shown here is derived from an EMBL/GenBank/DDBJ whole genome shotgun (WGS) entry which is preliminary data.</text>
</comment>
<evidence type="ECO:0000313" key="3">
    <source>
        <dbReference type="Proteomes" id="UP000681720"/>
    </source>
</evidence>
<dbReference type="AlphaFoldDB" id="A0A8S3C5A3"/>
<dbReference type="EMBL" id="CAJOBJ010161266">
    <property type="protein sequence ID" value="CAF4846947.1"/>
    <property type="molecule type" value="Genomic_DNA"/>
</dbReference>
<sequence length="63" mass="7273">MMLAYVIDEKTIQASVDDLSQLLFTTLNLLGNAIENRHEKNDNERASRETIDRNIIQLIETLK</sequence>